<protein>
    <submittedName>
        <fullName evidence="1">Uncharacterized protein</fullName>
    </submittedName>
</protein>
<proteinExistence type="predicted"/>
<gene>
    <name evidence="1" type="ORF">METZ01_LOCUS356720</name>
</gene>
<dbReference type="AlphaFoldDB" id="A0A382S1S8"/>
<feature type="non-terminal residue" evidence="1">
    <location>
        <position position="1"/>
    </location>
</feature>
<name>A0A382S1S8_9ZZZZ</name>
<dbReference type="EMBL" id="UINC01125788">
    <property type="protein sequence ID" value="SVD03866.1"/>
    <property type="molecule type" value="Genomic_DNA"/>
</dbReference>
<organism evidence="1">
    <name type="scientific">marine metagenome</name>
    <dbReference type="NCBI Taxonomy" id="408172"/>
    <lineage>
        <taxon>unclassified sequences</taxon>
        <taxon>metagenomes</taxon>
        <taxon>ecological metagenomes</taxon>
    </lineage>
</organism>
<accession>A0A382S1S8</accession>
<evidence type="ECO:0000313" key="1">
    <source>
        <dbReference type="EMBL" id="SVD03866.1"/>
    </source>
</evidence>
<reference evidence="1" key="1">
    <citation type="submission" date="2018-05" db="EMBL/GenBank/DDBJ databases">
        <authorList>
            <person name="Lanie J.A."/>
            <person name="Ng W.-L."/>
            <person name="Kazmierczak K.M."/>
            <person name="Andrzejewski T.M."/>
            <person name="Davidsen T.M."/>
            <person name="Wayne K.J."/>
            <person name="Tettelin H."/>
            <person name="Glass J.I."/>
            <person name="Rusch D."/>
            <person name="Podicherti R."/>
            <person name="Tsui H.-C.T."/>
            <person name="Winkler M.E."/>
        </authorList>
    </citation>
    <scope>NUCLEOTIDE SEQUENCE</scope>
</reference>
<sequence>HIKAHCKISETLGREYLCIPKKTISG</sequence>